<name>A0A9N9C920_9GLOM</name>
<gene>
    <name evidence="8" type="ORF">DEBURN_LOCUS9133</name>
</gene>
<dbReference type="Proteomes" id="UP000789706">
    <property type="component" value="Unassembled WGS sequence"/>
</dbReference>
<evidence type="ECO:0000256" key="1">
    <source>
        <dbReference type="ARBA" id="ARBA00022723"/>
    </source>
</evidence>
<dbReference type="SUPFAM" id="SSF118310">
    <property type="entry name" value="AN1-like Zinc finger"/>
    <property type="match status" value="1"/>
</dbReference>
<dbReference type="InterPro" id="IPR035896">
    <property type="entry name" value="AN1-like_Znf"/>
</dbReference>
<dbReference type="GO" id="GO:0008270">
    <property type="term" value="F:zinc ion binding"/>
    <property type="evidence" value="ECO:0007669"/>
    <property type="project" value="UniProtKB-KW"/>
</dbReference>
<keyword evidence="2" id="KW-0677">Repeat</keyword>
<evidence type="ECO:0000313" key="8">
    <source>
        <dbReference type="EMBL" id="CAG8592607.1"/>
    </source>
</evidence>
<dbReference type="PANTHER" id="PTHR14677">
    <property type="entry name" value="ARSENITE INDUCUBLE RNA ASSOCIATED PROTEIN AIP-1-RELATED"/>
    <property type="match status" value="1"/>
</dbReference>
<dbReference type="PROSITE" id="PS51039">
    <property type="entry name" value="ZF_AN1"/>
    <property type="match status" value="1"/>
</dbReference>
<sequence>MELLNIGRHCSNTDCNQLDYLPFKCQHCRNYYCGEHSKPKQHSCINLPPTDDGERVPICPICDIPVPISRGENPNVRTSGKTSRTNSSGSIIL</sequence>
<keyword evidence="1" id="KW-0479">Metal-binding</keyword>
<dbReference type="InterPro" id="IPR057357">
    <property type="entry name" value="Znf-C2H2_ZFAND2A/B"/>
</dbReference>
<keyword evidence="9" id="KW-1185">Reference proteome</keyword>
<dbReference type="Pfam" id="PF01428">
    <property type="entry name" value="zf-AN1"/>
    <property type="match status" value="1"/>
</dbReference>
<feature type="region of interest" description="Disordered" evidence="6">
    <location>
        <begin position="70"/>
        <end position="93"/>
    </location>
</feature>
<dbReference type="OrthoDB" id="431929at2759"/>
<dbReference type="Gene3D" id="4.10.1110.10">
    <property type="entry name" value="AN1-like Zinc finger"/>
    <property type="match status" value="1"/>
</dbReference>
<organism evidence="8 9">
    <name type="scientific">Diversispora eburnea</name>
    <dbReference type="NCBI Taxonomy" id="1213867"/>
    <lineage>
        <taxon>Eukaryota</taxon>
        <taxon>Fungi</taxon>
        <taxon>Fungi incertae sedis</taxon>
        <taxon>Mucoromycota</taxon>
        <taxon>Glomeromycotina</taxon>
        <taxon>Glomeromycetes</taxon>
        <taxon>Diversisporales</taxon>
        <taxon>Diversisporaceae</taxon>
        <taxon>Diversispora</taxon>
    </lineage>
</organism>
<dbReference type="GO" id="GO:0005737">
    <property type="term" value="C:cytoplasm"/>
    <property type="evidence" value="ECO:0007669"/>
    <property type="project" value="TreeGrafter"/>
</dbReference>
<evidence type="ECO:0000259" key="7">
    <source>
        <dbReference type="PROSITE" id="PS51039"/>
    </source>
</evidence>
<accession>A0A9N9C920</accession>
<dbReference type="EMBL" id="CAJVPK010001603">
    <property type="protein sequence ID" value="CAG8592607.1"/>
    <property type="molecule type" value="Genomic_DNA"/>
</dbReference>
<dbReference type="SMART" id="SM00154">
    <property type="entry name" value="ZnF_AN1"/>
    <property type="match status" value="1"/>
</dbReference>
<dbReference type="AlphaFoldDB" id="A0A9N9C920"/>
<evidence type="ECO:0000256" key="2">
    <source>
        <dbReference type="ARBA" id="ARBA00022737"/>
    </source>
</evidence>
<keyword evidence="4" id="KW-0862">Zinc</keyword>
<evidence type="ECO:0000256" key="5">
    <source>
        <dbReference type="PROSITE-ProRule" id="PRU00449"/>
    </source>
</evidence>
<proteinExistence type="predicted"/>
<feature type="compositionally biased region" description="Polar residues" evidence="6">
    <location>
        <begin position="75"/>
        <end position="93"/>
    </location>
</feature>
<keyword evidence="3 5" id="KW-0863">Zinc-finger</keyword>
<dbReference type="PANTHER" id="PTHR14677:SF40">
    <property type="entry name" value="CDC48-ASSOCIATED UBIQUITIN-LIKE_ZINC FINGER PROTEIN 1"/>
    <property type="match status" value="1"/>
</dbReference>
<evidence type="ECO:0000313" key="9">
    <source>
        <dbReference type="Proteomes" id="UP000789706"/>
    </source>
</evidence>
<evidence type="ECO:0000256" key="4">
    <source>
        <dbReference type="ARBA" id="ARBA00022833"/>
    </source>
</evidence>
<comment type="caution">
    <text evidence="8">The sequence shown here is derived from an EMBL/GenBank/DDBJ whole genome shotgun (WGS) entry which is preliminary data.</text>
</comment>
<evidence type="ECO:0000256" key="3">
    <source>
        <dbReference type="ARBA" id="ARBA00022771"/>
    </source>
</evidence>
<evidence type="ECO:0000256" key="6">
    <source>
        <dbReference type="SAM" id="MobiDB-lite"/>
    </source>
</evidence>
<dbReference type="InterPro" id="IPR000058">
    <property type="entry name" value="Znf_AN1"/>
</dbReference>
<protein>
    <submittedName>
        <fullName evidence="8">2155_t:CDS:1</fullName>
    </submittedName>
</protein>
<feature type="domain" description="AN1-type" evidence="7">
    <location>
        <begin position="4"/>
        <end position="52"/>
    </location>
</feature>
<dbReference type="Pfam" id="PF25403">
    <property type="entry name" value="zf-C2H2_ZFAND2"/>
    <property type="match status" value="1"/>
</dbReference>
<reference evidence="8" key="1">
    <citation type="submission" date="2021-06" db="EMBL/GenBank/DDBJ databases">
        <authorList>
            <person name="Kallberg Y."/>
            <person name="Tangrot J."/>
            <person name="Rosling A."/>
        </authorList>
    </citation>
    <scope>NUCLEOTIDE SEQUENCE</scope>
    <source>
        <strain evidence="8">AZ414A</strain>
    </source>
</reference>